<reference evidence="2" key="2">
    <citation type="submission" date="2021-04" db="EMBL/GenBank/DDBJ databases">
        <authorList>
            <person name="Gilroy R."/>
        </authorList>
    </citation>
    <scope>NUCLEOTIDE SEQUENCE</scope>
    <source>
        <strain evidence="2">2239</strain>
    </source>
</reference>
<dbReference type="PANTHER" id="PTHR36111:SF2">
    <property type="entry name" value="INNER MEMBRANE PROTEIN"/>
    <property type="match status" value="1"/>
</dbReference>
<dbReference type="EMBL" id="DXFW01000013">
    <property type="protein sequence ID" value="HIX05477.1"/>
    <property type="molecule type" value="Genomic_DNA"/>
</dbReference>
<gene>
    <name evidence="2" type="ORF">H9865_05145</name>
</gene>
<dbReference type="AlphaFoldDB" id="A0A9D1V3I3"/>
<feature type="transmembrane region" description="Helical" evidence="1">
    <location>
        <begin position="32"/>
        <end position="50"/>
    </location>
</feature>
<evidence type="ECO:0000256" key="1">
    <source>
        <dbReference type="SAM" id="Phobius"/>
    </source>
</evidence>
<keyword evidence="1" id="KW-1133">Transmembrane helix</keyword>
<feature type="transmembrane region" description="Helical" evidence="1">
    <location>
        <begin position="97"/>
        <end position="116"/>
    </location>
</feature>
<sequence length="228" mass="23697">MLGTIVNTSAILAGSLLGSALRRGLAEKYQQALYTAMGFAAVFLGTQTVVKNLSVSRFPVLFIASLAVGSVIGTALDIDGAFTRLVRRFSKTELSQGLSTGILLCCMGSLSILGPIQSALLGDHTFLFTNATLDFVTFMVLGSAYGPGMCAAGVVLFCWQGSIYLGASVLEGFFSGDVMCELSIVGGVLIAASGLSILNIRETKTLNLLPSLLAPAAWFLARAALGLV</sequence>
<protein>
    <submittedName>
        <fullName evidence="2">DUF554 domain-containing protein</fullName>
    </submittedName>
</protein>
<dbReference type="Proteomes" id="UP000824193">
    <property type="component" value="Unassembled WGS sequence"/>
</dbReference>
<proteinExistence type="predicted"/>
<dbReference type="PANTHER" id="PTHR36111">
    <property type="entry name" value="INNER MEMBRANE PROTEIN-RELATED"/>
    <property type="match status" value="1"/>
</dbReference>
<feature type="transmembrane region" description="Helical" evidence="1">
    <location>
        <begin position="136"/>
        <end position="159"/>
    </location>
</feature>
<evidence type="ECO:0000313" key="2">
    <source>
        <dbReference type="EMBL" id="HIX05477.1"/>
    </source>
</evidence>
<feature type="transmembrane region" description="Helical" evidence="1">
    <location>
        <begin position="56"/>
        <end position="76"/>
    </location>
</feature>
<dbReference type="Pfam" id="PF04474">
    <property type="entry name" value="DUF554"/>
    <property type="match status" value="1"/>
</dbReference>
<evidence type="ECO:0000313" key="3">
    <source>
        <dbReference type="Proteomes" id="UP000824193"/>
    </source>
</evidence>
<reference evidence="2" key="1">
    <citation type="journal article" date="2021" name="PeerJ">
        <title>Extensive microbial diversity within the chicken gut microbiome revealed by metagenomics and culture.</title>
        <authorList>
            <person name="Gilroy R."/>
            <person name="Ravi A."/>
            <person name="Getino M."/>
            <person name="Pursley I."/>
            <person name="Horton D.L."/>
            <person name="Alikhan N.F."/>
            <person name="Baker D."/>
            <person name="Gharbi K."/>
            <person name="Hall N."/>
            <person name="Watson M."/>
            <person name="Adriaenssens E.M."/>
            <person name="Foster-Nyarko E."/>
            <person name="Jarju S."/>
            <person name="Secka A."/>
            <person name="Antonio M."/>
            <person name="Oren A."/>
            <person name="Chaudhuri R.R."/>
            <person name="La Ragione R."/>
            <person name="Hildebrand F."/>
            <person name="Pallen M.J."/>
        </authorList>
    </citation>
    <scope>NUCLEOTIDE SEQUENCE</scope>
    <source>
        <strain evidence="2">2239</strain>
    </source>
</reference>
<dbReference type="InterPro" id="IPR007563">
    <property type="entry name" value="DUF554"/>
</dbReference>
<accession>A0A9D1V3I3</accession>
<comment type="caution">
    <text evidence="2">The sequence shown here is derived from an EMBL/GenBank/DDBJ whole genome shotgun (WGS) entry which is preliminary data.</text>
</comment>
<name>A0A9D1V3I3_9FIRM</name>
<keyword evidence="1" id="KW-0812">Transmembrane</keyword>
<organism evidence="2 3">
    <name type="scientific">Candidatus Allofournierella pullicola</name>
    <dbReference type="NCBI Taxonomy" id="2838596"/>
    <lineage>
        <taxon>Bacteria</taxon>
        <taxon>Bacillati</taxon>
        <taxon>Bacillota</taxon>
        <taxon>Clostridia</taxon>
        <taxon>Eubacteriales</taxon>
        <taxon>Oscillospiraceae</taxon>
        <taxon>Allofournierella</taxon>
    </lineage>
</organism>
<feature type="transmembrane region" description="Helical" evidence="1">
    <location>
        <begin position="180"/>
        <end position="200"/>
    </location>
</feature>
<keyword evidence="1" id="KW-0472">Membrane</keyword>